<evidence type="ECO:0000256" key="2">
    <source>
        <dbReference type="SAM" id="Phobius"/>
    </source>
</evidence>
<organism evidence="3 4">
    <name type="scientific">Dictyocaulus viviparus</name>
    <name type="common">Bovine lungworm</name>
    <dbReference type="NCBI Taxonomy" id="29172"/>
    <lineage>
        <taxon>Eukaryota</taxon>
        <taxon>Metazoa</taxon>
        <taxon>Ecdysozoa</taxon>
        <taxon>Nematoda</taxon>
        <taxon>Chromadorea</taxon>
        <taxon>Rhabditida</taxon>
        <taxon>Rhabditina</taxon>
        <taxon>Rhabditomorpha</taxon>
        <taxon>Strongyloidea</taxon>
        <taxon>Metastrongylidae</taxon>
        <taxon>Dictyocaulus</taxon>
    </lineage>
</organism>
<dbReference type="EMBL" id="KN716690">
    <property type="protein sequence ID" value="KJH42248.1"/>
    <property type="molecule type" value="Genomic_DNA"/>
</dbReference>
<evidence type="ECO:0000313" key="4">
    <source>
        <dbReference type="Proteomes" id="UP000053766"/>
    </source>
</evidence>
<feature type="compositionally biased region" description="Polar residues" evidence="1">
    <location>
        <begin position="299"/>
        <end position="323"/>
    </location>
</feature>
<dbReference type="AlphaFoldDB" id="A0A0D8XCD4"/>
<evidence type="ECO:0000313" key="3">
    <source>
        <dbReference type="EMBL" id="KJH42248.1"/>
    </source>
</evidence>
<dbReference type="OrthoDB" id="5869255at2759"/>
<feature type="compositionally biased region" description="Low complexity" evidence="1">
    <location>
        <begin position="324"/>
        <end position="339"/>
    </location>
</feature>
<name>A0A0D8XCD4_DICVI</name>
<reference evidence="3 4" key="1">
    <citation type="submission" date="2013-11" db="EMBL/GenBank/DDBJ databases">
        <title>Draft genome of the bovine lungworm Dictyocaulus viviparus.</title>
        <authorList>
            <person name="Mitreva M."/>
        </authorList>
    </citation>
    <scope>NUCLEOTIDE SEQUENCE [LARGE SCALE GENOMIC DNA]</scope>
    <source>
        <strain evidence="3 4">HannoverDv2000</strain>
    </source>
</reference>
<reference evidence="4" key="2">
    <citation type="journal article" date="2016" name="Sci. Rep.">
        <title>Dictyocaulus viviparus genome, variome and transcriptome elucidate lungworm biology and support future intervention.</title>
        <authorList>
            <person name="McNulty S.N."/>
            <person name="Strube C."/>
            <person name="Rosa B.A."/>
            <person name="Martin J.C."/>
            <person name="Tyagi R."/>
            <person name="Choi Y.J."/>
            <person name="Wang Q."/>
            <person name="Hallsworth Pepin K."/>
            <person name="Zhang X."/>
            <person name="Ozersky P."/>
            <person name="Wilson R.K."/>
            <person name="Sternberg P.W."/>
            <person name="Gasser R.B."/>
            <person name="Mitreva M."/>
        </authorList>
    </citation>
    <scope>NUCLEOTIDE SEQUENCE [LARGE SCALE GENOMIC DNA]</scope>
    <source>
        <strain evidence="4">HannoverDv2000</strain>
    </source>
</reference>
<feature type="compositionally biased region" description="Polar residues" evidence="1">
    <location>
        <begin position="280"/>
        <end position="291"/>
    </location>
</feature>
<dbReference type="Proteomes" id="UP000053766">
    <property type="component" value="Unassembled WGS sequence"/>
</dbReference>
<evidence type="ECO:0000256" key="1">
    <source>
        <dbReference type="SAM" id="MobiDB-lite"/>
    </source>
</evidence>
<sequence>MTSARHVIRIEGGTPYLTIYSGQVCIEVKANHGLSHTDEFLPTFVMPVDQFTDIGPDKVTLATTIRPSIASASIPRELLASSHFNQSDHCAGCRFYITKNPTTKLPSKIIPTFPPLTNPTAVILPTLSTMTTHLTDSTTVKSDVSSVSLSSEQTSLVPDTTLSLSTVIQNIATISTDVFETFTPTATTPAEDLSIYPTIATAFTENSISDTAATTLVDIIDTSVSTNTSSESINTSVFTNTPLPSGSTAQITESIQSNRTSDQFVIGQYGDLASTPQTLQNEEAQQETAVISTPMPETVPSQLTSIEDWQQSDQHPENSETTLSLNVSSDDASSTSEFSYGSITSPNSTPLNVTSGIVPQDLPQSGAGGSWETETLFPTPVKIIPKTKPSVLVLKMRVPSELDLQSFDLTKNLTSSLSKVVRESLQRVKRGKRSLQELRHENLVKVHRIERVGNSMNVIFSVNETDVDSKIVENDLYSLDLNYLTRFVAFPVLSTISKTNTDDYHNFMVAGIIALLLSIVFFCIVFRSIIKERARSFSVSINRFFTTCRLPTKQRVTSITIVTDETLTP</sequence>
<keyword evidence="2" id="KW-0812">Transmembrane</keyword>
<feature type="region of interest" description="Disordered" evidence="1">
    <location>
        <begin position="280"/>
        <end position="349"/>
    </location>
</feature>
<keyword evidence="2" id="KW-1133">Transmembrane helix</keyword>
<feature type="transmembrane region" description="Helical" evidence="2">
    <location>
        <begin position="507"/>
        <end position="530"/>
    </location>
</feature>
<protein>
    <submittedName>
        <fullName evidence="3">Uncharacterized protein</fullName>
    </submittedName>
</protein>
<keyword evidence="2" id="KW-0472">Membrane</keyword>
<proteinExistence type="predicted"/>
<keyword evidence="4" id="KW-1185">Reference proteome</keyword>
<accession>A0A0D8XCD4</accession>
<gene>
    <name evidence="3" type="ORF">DICVIV_11772</name>
</gene>